<keyword evidence="13 17" id="KW-0472">Membrane</keyword>
<dbReference type="PROSITE" id="PS00888">
    <property type="entry name" value="CNMP_BINDING_1"/>
    <property type="match status" value="2"/>
</dbReference>
<evidence type="ECO:0000256" key="9">
    <source>
        <dbReference type="ARBA" id="ARBA00022566"/>
    </source>
</evidence>
<evidence type="ECO:0000256" key="5">
    <source>
        <dbReference type="ARBA" id="ARBA00006375"/>
    </source>
</evidence>
<dbReference type="FunFam" id="1.50.40.10:FF:000040">
    <property type="entry name" value="mitochondrial carnitine/acylcarnitine carrier protein"/>
    <property type="match status" value="1"/>
</dbReference>
<evidence type="ECO:0000256" key="11">
    <source>
        <dbReference type="ARBA" id="ARBA00022737"/>
    </source>
</evidence>
<dbReference type="InterPro" id="IPR003117">
    <property type="entry name" value="cAMP_dep_PK_reg_su_I/II_a/b"/>
</dbReference>
<dbReference type="GO" id="GO:0004862">
    <property type="term" value="F:cAMP-dependent protein kinase inhibitor activity"/>
    <property type="evidence" value="ECO:0007669"/>
    <property type="project" value="TreeGrafter"/>
</dbReference>
<evidence type="ECO:0000256" key="2">
    <source>
        <dbReference type="ARBA" id="ARBA00004236"/>
    </source>
</evidence>
<keyword evidence="10 17" id="KW-0812">Transmembrane</keyword>
<comment type="subcellular location">
    <subcellularLocation>
        <location evidence="2">Cell membrane</location>
    </subcellularLocation>
    <subcellularLocation>
        <location evidence="3">Cytoplasm</location>
    </subcellularLocation>
    <subcellularLocation>
        <location evidence="1">Membrane</location>
        <topology evidence="1">Multi-pass membrane protein</topology>
    </subcellularLocation>
</comment>
<feature type="repeat" description="Solcar" evidence="17">
    <location>
        <begin position="8"/>
        <end position="99"/>
    </location>
</feature>
<gene>
    <name evidence="21" type="ORF">SMAX5B_002240</name>
</gene>
<evidence type="ECO:0000256" key="17">
    <source>
        <dbReference type="PROSITE-ProRule" id="PRU00282"/>
    </source>
</evidence>
<dbReference type="FunFam" id="2.60.120.10:FF:000027">
    <property type="entry name" value="Protein kinase cAMP-dependent type II regulatory subunit alpha"/>
    <property type="match status" value="1"/>
</dbReference>
<evidence type="ECO:0000256" key="15">
    <source>
        <dbReference type="ARBA" id="ARBA00037198"/>
    </source>
</evidence>
<evidence type="ECO:0000256" key="14">
    <source>
        <dbReference type="ARBA" id="ARBA00023149"/>
    </source>
</evidence>
<dbReference type="GO" id="GO:0005952">
    <property type="term" value="C:cAMP-dependent protein kinase complex"/>
    <property type="evidence" value="ECO:0007669"/>
    <property type="project" value="InterPro"/>
</dbReference>
<sequence>MSKQPQAISPAKNFFAGGFGGICLVFAGHPLDTIKVRLQTQPKPKPGEKLAYAGTIDCFKKTLAKEGVKGLYKGMAAPIVGVTPMFAVCFFGFGLGKKLQQRTPDEILTYPQLFAAGMLSGVFTTAIMAPGERIKCLLQIQASTGEAKYTGAMDCAKQLYRQSGIRGIYKGTALTLMRDVPASGMYFMSYECLKNFLTPAGKSHNELSIPSVLFAGGMAGICNWAVAIPPDVLKSRFQTAPEGKYPNGVRDVLRELIREEGVSSLYKGFNAVMLRAFPANAGYTVEVLRRRPPDLVEFALQHFTQVLENQRNDQRARKHGAKPARKGIKFETNKSTKDDEVEEEEAVKSTTGKYSRRVSVCAEAYDPDDDEDDDAEPRVVHPKTDVQRRRLQEACRHILLFKTLEKEQFSEVLDGMFEVLVKPQEHIINQGDDGDNFYVIEKGVYDIFVQKDRVDVCVGKYDNKGSFGELALMYNTPRAATIIATQEGALWGLDRATFHRLIVRNNAKKRRMYEAFIECVPLLKSLELSERMKIVDVLGARVFKDGELIITQGDEADCFYIVESGEVKIMIKSKTQASQQDSAEVEVARCSRGQYFGELALVTNKPRAASVYAVGETKCLVIDIQAFERLLGPCMDIMKRNISQYKDQLVALFGSSVDLKH</sequence>
<dbReference type="PROSITE" id="PS50920">
    <property type="entry name" value="SOLCAR"/>
    <property type="match status" value="3"/>
</dbReference>
<evidence type="ECO:0000256" key="16">
    <source>
        <dbReference type="ARBA" id="ARBA00041039"/>
    </source>
</evidence>
<evidence type="ECO:0000256" key="13">
    <source>
        <dbReference type="ARBA" id="ARBA00023136"/>
    </source>
</evidence>
<dbReference type="PROSITE" id="PS00889">
    <property type="entry name" value="CNMP_BINDING_2"/>
    <property type="match status" value="2"/>
</dbReference>
<dbReference type="Pfam" id="PF00153">
    <property type="entry name" value="Mito_carr"/>
    <property type="match status" value="3"/>
</dbReference>
<proteinExistence type="inferred from homology"/>
<dbReference type="SUPFAM" id="SSF47391">
    <property type="entry name" value="Dimerization-anchoring domain of cAMP-dependent PK regulatory subunit"/>
    <property type="match status" value="1"/>
</dbReference>
<dbReference type="SMART" id="SM00394">
    <property type="entry name" value="RIIa"/>
    <property type="match status" value="1"/>
</dbReference>
<evidence type="ECO:0000256" key="19">
    <source>
        <dbReference type="SAM" id="Phobius"/>
    </source>
</evidence>
<keyword evidence="8" id="KW-0597">Phosphoprotein</keyword>
<dbReference type="SUPFAM" id="SSF51206">
    <property type="entry name" value="cAMP-binding domain-like"/>
    <property type="match status" value="2"/>
</dbReference>
<dbReference type="InterPro" id="IPR050503">
    <property type="entry name" value="cAMP-dep_PK_reg_su-like"/>
</dbReference>
<dbReference type="PANTHER" id="PTHR11635:SF153">
    <property type="entry name" value="CAMP-DEPENDENT PROTEIN KINASE TYPE II-ALPHA REGULATORY SUBUNIT"/>
    <property type="match status" value="1"/>
</dbReference>
<dbReference type="Proteomes" id="UP000246464">
    <property type="component" value="Chromosome 6"/>
</dbReference>
<evidence type="ECO:0000256" key="6">
    <source>
        <dbReference type="ARBA" id="ARBA00022475"/>
    </source>
</evidence>
<accession>A0A2U9BGX3</accession>
<comment type="similarity">
    <text evidence="5">Belongs to the mitochondrial carrier (TC 2.A.29) family.</text>
</comment>
<keyword evidence="14" id="KW-0114">cAMP</keyword>
<feature type="region of interest" description="Disordered" evidence="18">
    <location>
        <begin position="311"/>
        <end position="346"/>
    </location>
</feature>
<keyword evidence="11" id="KW-0677">Repeat</keyword>
<feature type="compositionally biased region" description="Basic residues" evidence="18">
    <location>
        <begin position="316"/>
        <end position="327"/>
    </location>
</feature>
<feature type="transmembrane region" description="Helical" evidence="19">
    <location>
        <begin position="12"/>
        <end position="31"/>
    </location>
</feature>
<organism evidence="21 22">
    <name type="scientific">Scophthalmus maximus</name>
    <name type="common">Turbot</name>
    <name type="synonym">Psetta maxima</name>
    <dbReference type="NCBI Taxonomy" id="52904"/>
    <lineage>
        <taxon>Eukaryota</taxon>
        <taxon>Metazoa</taxon>
        <taxon>Chordata</taxon>
        <taxon>Craniata</taxon>
        <taxon>Vertebrata</taxon>
        <taxon>Euteleostomi</taxon>
        <taxon>Actinopterygii</taxon>
        <taxon>Neopterygii</taxon>
        <taxon>Teleostei</taxon>
        <taxon>Neoteleostei</taxon>
        <taxon>Acanthomorphata</taxon>
        <taxon>Carangaria</taxon>
        <taxon>Pleuronectiformes</taxon>
        <taxon>Pleuronectoidei</taxon>
        <taxon>Scophthalmidae</taxon>
        <taxon>Scophthalmus</taxon>
    </lineage>
</organism>
<feature type="transmembrane region" description="Helical" evidence="19">
    <location>
        <begin position="107"/>
        <end position="129"/>
    </location>
</feature>
<feature type="domain" description="Cyclic nucleotide-binding" evidence="20">
    <location>
        <begin position="400"/>
        <end position="519"/>
    </location>
</feature>
<dbReference type="InterPro" id="IPR018490">
    <property type="entry name" value="cNMP-bd_dom_sf"/>
</dbReference>
<evidence type="ECO:0000313" key="21">
    <source>
        <dbReference type="EMBL" id="AWP02812.1"/>
    </source>
</evidence>
<feature type="transmembrane region" description="Helical" evidence="19">
    <location>
        <begin position="75"/>
        <end position="95"/>
    </location>
</feature>
<evidence type="ECO:0000256" key="1">
    <source>
        <dbReference type="ARBA" id="ARBA00004141"/>
    </source>
</evidence>
<keyword evidence="9" id="KW-0116">cAMP-binding</keyword>
<keyword evidence="12" id="KW-0547">Nucleotide-binding</keyword>
<evidence type="ECO:0000256" key="4">
    <source>
        <dbReference type="ARBA" id="ARBA00005753"/>
    </source>
</evidence>
<evidence type="ECO:0000313" key="22">
    <source>
        <dbReference type="Proteomes" id="UP000246464"/>
    </source>
</evidence>
<dbReference type="EMBL" id="CP026248">
    <property type="protein sequence ID" value="AWP02812.1"/>
    <property type="molecule type" value="Genomic_DNA"/>
</dbReference>
<evidence type="ECO:0000256" key="18">
    <source>
        <dbReference type="SAM" id="MobiDB-lite"/>
    </source>
</evidence>
<feature type="domain" description="Cyclic nucleotide-binding" evidence="20">
    <location>
        <begin position="522"/>
        <end position="648"/>
    </location>
</feature>
<feature type="repeat" description="Solcar" evidence="17">
    <location>
        <begin position="108"/>
        <end position="196"/>
    </location>
</feature>
<dbReference type="InterPro" id="IPR018108">
    <property type="entry name" value="MCP_transmembrane"/>
</dbReference>
<name>A0A2U9BGX3_SCOMX</name>
<keyword evidence="22" id="KW-1185">Reference proteome</keyword>
<dbReference type="InterPro" id="IPR023395">
    <property type="entry name" value="MCP_dom_sf"/>
</dbReference>
<feature type="repeat" description="Solcar" evidence="17">
    <location>
        <begin position="207"/>
        <end position="293"/>
    </location>
</feature>
<dbReference type="PROSITE" id="PS50042">
    <property type="entry name" value="CNMP_BINDING_3"/>
    <property type="match status" value="2"/>
</dbReference>
<dbReference type="GO" id="GO:0005886">
    <property type="term" value="C:plasma membrane"/>
    <property type="evidence" value="ECO:0007669"/>
    <property type="project" value="UniProtKB-SubCell"/>
</dbReference>
<dbReference type="PANTHER" id="PTHR11635">
    <property type="entry name" value="CAMP-DEPENDENT PROTEIN KINASE REGULATORY CHAIN"/>
    <property type="match status" value="1"/>
</dbReference>
<evidence type="ECO:0000259" key="20">
    <source>
        <dbReference type="PROSITE" id="PS50042"/>
    </source>
</evidence>
<evidence type="ECO:0000256" key="10">
    <source>
        <dbReference type="ARBA" id="ARBA00022692"/>
    </source>
</evidence>
<comment type="function">
    <text evidence="15">Regulatory subunit of the cAMP-dependent protein kinases involved in cAMP signaling in cells. Type II regulatory chains mediate membrane association by binding to anchoring proteins, including the MAP2 kinase.</text>
</comment>
<dbReference type="PRINTS" id="PR00103">
    <property type="entry name" value="CAMPKINASE"/>
</dbReference>
<dbReference type="GO" id="GO:0034236">
    <property type="term" value="F:protein kinase A catalytic subunit binding"/>
    <property type="evidence" value="ECO:0007669"/>
    <property type="project" value="TreeGrafter"/>
</dbReference>
<keyword evidence="7" id="KW-0963">Cytoplasm</keyword>
<dbReference type="CDD" id="cd00038">
    <property type="entry name" value="CAP_ED"/>
    <property type="match status" value="2"/>
</dbReference>
<dbReference type="Gene3D" id="1.50.40.10">
    <property type="entry name" value="Mitochondrial carrier domain"/>
    <property type="match status" value="2"/>
</dbReference>
<comment type="similarity">
    <text evidence="4">Belongs to the cAMP-dependent kinase regulatory chain family.</text>
</comment>
<dbReference type="SUPFAM" id="SSF103506">
    <property type="entry name" value="Mitochondrial carrier"/>
    <property type="match status" value="1"/>
</dbReference>
<dbReference type="Gene3D" id="2.60.120.10">
    <property type="entry name" value="Jelly Rolls"/>
    <property type="match status" value="2"/>
</dbReference>
<dbReference type="SMART" id="SM00100">
    <property type="entry name" value="cNMP"/>
    <property type="match status" value="2"/>
</dbReference>
<dbReference type="InterPro" id="IPR014710">
    <property type="entry name" value="RmlC-like_jellyroll"/>
</dbReference>
<evidence type="ECO:0000256" key="7">
    <source>
        <dbReference type="ARBA" id="ARBA00022490"/>
    </source>
</evidence>
<dbReference type="GO" id="GO:0030552">
    <property type="term" value="F:cAMP binding"/>
    <property type="evidence" value="ECO:0007669"/>
    <property type="project" value="UniProtKB-KW"/>
</dbReference>
<dbReference type="Pfam" id="PF00027">
    <property type="entry name" value="cNMP_binding"/>
    <property type="match status" value="2"/>
</dbReference>
<protein>
    <recommendedName>
        <fullName evidence="16">cAMP-dependent protein kinase type II-alpha regulatory subunit</fullName>
    </recommendedName>
</protein>
<dbReference type="InterPro" id="IPR000595">
    <property type="entry name" value="cNMP-bd_dom"/>
</dbReference>
<keyword evidence="6" id="KW-1003">Cell membrane</keyword>
<dbReference type="FunFam" id="2.60.120.10:FF:000017">
    <property type="entry name" value="cAMP-dependent protein kinase type II regulatory subunit"/>
    <property type="match status" value="1"/>
</dbReference>
<evidence type="ECO:0000256" key="3">
    <source>
        <dbReference type="ARBA" id="ARBA00004496"/>
    </source>
</evidence>
<dbReference type="STRING" id="52904.ENSSMAP00000000175"/>
<evidence type="ECO:0000256" key="8">
    <source>
        <dbReference type="ARBA" id="ARBA00022553"/>
    </source>
</evidence>
<reference evidence="21 22" key="1">
    <citation type="submission" date="2017-12" db="EMBL/GenBank/DDBJ databases">
        <title>Integrating genomic resources of turbot (Scophthalmus maximus) in depth evaluation of genetic and physical mapping variation across individuals.</title>
        <authorList>
            <person name="Martinez P."/>
        </authorList>
    </citation>
    <scope>NUCLEOTIDE SEQUENCE [LARGE SCALE GENOMIC DNA]</scope>
</reference>
<dbReference type="GO" id="GO:0005829">
    <property type="term" value="C:cytosol"/>
    <property type="evidence" value="ECO:0007669"/>
    <property type="project" value="TreeGrafter"/>
</dbReference>
<evidence type="ECO:0000256" key="12">
    <source>
        <dbReference type="ARBA" id="ARBA00022741"/>
    </source>
</evidence>
<dbReference type="AlphaFoldDB" id="A0A2U9BGX3"/>
<feature type="compositionally biased region" description="Basic and acidic residues" evidence="18">
    <location>
        <begin position="328"/>
        <end position="338"/>
    </location>
</feature>
<dbReference type="InterPro" id="IPR018488">
    <property type="entry name" value="cNMP-bd_CS"/>
</dbReference>
<keyword evidence="19" id="KW-1133">Transmembrane helix</keyword>